<evidence type="ECO:0000313" key="2">
    <source>
        <dbReference type="EMBL" id="KAF3541029.1"/>
    </source>
</evidence>
<dbReference type="EMBL" id="QGKX02001290">
    <property type="protein sequence ID" value="KAF3541029.1"/>
    <property type="molecule type" value="Genomic_DNA"/>
</dbReference>
<comment type="caution">
    <text evidence="2">The sequence shown here is derived from an EMBL/GenBank/DDBJ whole genome shotgun (WGS) entry which is preliminary data.</text>
</comment>
<evidence type="ECO:0000313" key="3">
    <source>
        <dbReference type="Proteomes" id="UP000712600"/>
    </source>
</evidence>
<organism evidence="2 3">
    <name type="scientific">Brassica cretica</name>
    <name type="common">Mustard</name>
    <dbReference type="NCBI Taxonomy" id="69181"/>
    <lineage>
        <taxon>Eukaryota</taxon>
        <taxon>Viridiplantae</taxon>
        <taxon>Streptophyta</taxon>
        <taxon>Embryophyta</taxon>
        <taxon>Tracheophyta</taxon>
        <taxon>Spermatophyta</taxon>
        <taxon>Magnoliopsida</taxon>
        <taxon>eudicotyledons</taxon>
        <taxon>Gunneridae</taxon>
        <taxon>Pentapetalae</taxon>
        <taxon>rosids</taxon>
        <taxon>malvids</taxon>
        <taxon>Brassicales</taxon>
        <taxon>Brassicaceae</taxon>
        <taxon>Brassiceae</taxon>
        <taxon>Brassica</taxon>
    </lineage>
</organism>
<evidence type="ECO:0000256" key="1">
    <source>
        <dbReference type="SAM" id="MobiDB-lite"/>
    </source>
</evidence>
<name>A0A8S9QED7_BRACR</name>
<dbReference type="Proteomes" id="UP000712600">
    <property type="component" value="Unassembled WGS sequence"/>
</dbReference>
<sequence>MRLVPVTIVVDTVEMEDVRVMDTEVEVMVEVAVVNTMYVVVVMDVVDTEVVDGYGGGSGGYEQGGGGYEQGSEQGCGYSGEGCGGYEGGGDRGGGYGGGGGGGNSRGGDRDICGN</sequence>
<dbReference type="AlphaFoldDB" id="A0A8S9QED7"/>
<feature type="region of interest" description="Disordered" evidence="1">
    <location>
        <begin position="89"/>
        <end position="115"/>
    </location>
</feature>
<reference evidence="2" key="1">
    <citation type="submission" date="2019-12" db="EMBL/GenBank/DDBJ databases">
        <title>Genome sequencing and annotation of Brassica cretica.</title>
        <authorList>
            <person name="Studholme D.J."/>
            <person name="Sarris P."/>
        </authorList>
    </citation>
    <scope>NUCLEOTIDE SEQUENCE</scope>
    <source>
        <strain evidence="2">PFS-109/04</strain>
        <tissue evidence="2">Leaf</tissue>
    </source>
</reference>
<protein>
    <submittedName>
        <fullName evidence="2">Uncharacterized protein</fullName>
    </submittedName>
</protein>
<feature type="compositionally biased region" description="Gly residues" evidence="1">
    <location>
        <begin position="89"/>
        <end position="106"/>
    </location>
</feature>
<accession>A0A8S9QED7</accession>
<gene>
    <name evidence="2" type="ORF">F2Q69_00018767</name>
</gene>
<proteinExistence type="predicted"/>